<reference evidence="1" key="1">
    <citation type="journal article" date="2020" name="Nature">
        <title>Giant virus diversity and host interactions through global metagenomics.</title>
        <authorList>
            <person name="Schulz F."/>
            <person name="Roux S."/>
            <person name="Paez-Espino D."/>
            <person name="Jungbluth S."/>
            <person name="Walsh D.A."/>
            <person name="Denef V.J."/>
            <person name="McMahon K.D."/>
            <person name="Konstantinidis K.T."/>
            <person name="Eloe-Fadrosh E.A."/>
            <person name="Kyrpides N.C."/>
            <person name="Woyke T."/>
        </authorList>
    </citation>
    <scope>NUCLEOTIDE SEQUENCE</scope>
    <source>
        <strain evidence="1">GVMAG-S-1035124-57</strain>
    </source>
</reference>
<proteinExistence type="predicted"/>
<name>A0A6C0M5S3_9ZZZZ</name>
<accession>A0A6C0M5S3</accession>
<dbReference type="AlphaFoldDB" id="A0A6C0M5S3"/>
<organism evidence="1">
    <name type="scientific">viral metagenome</name>
    <dbReference type="NCBI Taxonomy" id="1070528"/>
    <lineage>
        <taxon>unclassified sequences</taxon>
        <taxon>metagenomes</taxon>
        <taxon>organismal metagenomes</taxon>
    </lineage>
</organism>
<dbReference type="EMBL" id="MN740631">
    <property type="protein sequence ID" value="QHU36722.1"/>
    <property type="molecule type" value="Genomic_DNA"/>
</dbReference>
<protein>
    <submittedName>
        <fullName evidence="1">Uncharacterized protein</fullName>
    </submittedName>
</protein>
<sequence length="598" mass="69672">MLNDIDWYNNDTILTRQMIELLNVNFKYIFITPPTSGKLLKQLIQYFKGLIYYRFFGLASTYSYKDMVLKYAFPNVKYIFGYNEIYTYEKSLSSFFNANNSHVIPLGCSDHFINTYENTHKGTTNKICFVCSKINQCPYYTNVYNQFLKNVGTKYEYVLLGKNNETLTDDNKFNNLSDDAYFNKMSECKLMYYHSTEPRHLHYHPIEALIIGLPVLFHKESLLNSFLMNSPGKCHDLVEVRAKIDRILNNDVEFINEIQNEQQKHIYKFKISYNMNAFDNVIYTAPFKLSMLDCLNKQIVAPIENCTVSDAEKQFIELASNNKGNDVVFCSHMGLGDVLLNVGIINLLLNFYETVHYFCKREYVNNISTMFANKPSVHLIPVDKFENQNILSNMAIFNFNTTDCILVGIMKKLHPLLKSVIRNAHFNEYKQQFGTNENEKTLYQHIGLIHSDAGVKWDVCFKYYDVHVPEESLVYYQKIQQYTIMFMHEVASTASTVDFSKIVNKYMNLPNYVIICANRNVYSDEHPLHDVAQPFVNLPFMFYYDTLRNATDIHVIDSCFSCIPLILRSMNAISPKTFMIYARDKPYDASMVDGQVIL</sequence>
<evidence type="ECO:0000313" key="1">
    <source>
        <dbReference type="EMBL" id="QHU36722.1"/>
    </source>
</evidence>